<evidence type="ECO:0000256" key="2">
    <source>
        <dbReference type="ARBA" id="ARBA00022723"/>
    </source>
</evidence>
<feature type="domain" description="Zn(2)-C6 fungal-type" evidence="12">
    <location>
        <begin position="539"/>
        <end position="572"/>
    </location>
</feature>
<dbReference type="AlphaFoldDB" id="A0A1S9R7N0"/>
<dbReference type="GO" id="GO:0005506">
    <property type="term" value="F:iron ion binding"/>
    <property type="evidence" value="ECO:0007669"/>
    <property type="project" value="InterPro"/>
</dbReference>
<keyword evidence="11" id="KW-1133">Transmembrane helix</keyword>
<gene>
    <name evidence="13" type="ORF">PEBR_42711</name>
</gene>
<dbReference type="GO" id="GO:0043386">
    <property type="term" value="P:mycotoxin biosynthetic process"/>
    <property type="evidence" value="ECO:0007669"/>
    <property type="project" value="UniProtKB-ARBA"/>
</dbReference>
<reference evidence="14" key="1">
    <citation type="submission" date="2015-09" db="EMBL/GenBank/DDBJ databases">
        <authorList>
            <person name="Fill T.P."/>
            <person name="Baretta J.F."/>
            <person name="de Almeida L.G."/>
            <person name="Rocha M."/>
            <person name="de Souza D.H."/>
            <person name="Malavazi I."/>
            <person name="Cerdeira L.T."/>
            <person name="Hong H."/>
            <person name="Samborskyy M."/>
            <person name="de Vasconcelos A.T."/>
            <person name="Leadlay P."/>
            <person name="Rodrigues-Filho E."/>
        </authorList>
    </citation>
    <scope>NUCLEOTIDE SEQUENCE [LARGE SCALE GENOMIC DNA]</scope>
    <source>
        <strain evidence="14">LaBioMMi 136</strain>
    </source>
</reference>
<dbReference type="SUPFAM" id="SSF57701">
    <property type="entry name" value="Zn2/Cys6 DNA-binding domain"/>
    <property type="match status" value="1"/>
</dbReference>
<sequence>MAIEGLLILSTVLRLIGVYFAYCTIRALYNISSFHPLSHIPGPRLAAATWLYEGWFDLILGGMYTNEIKRMHDVYGPVVRINPEELHFNDISFVDEIYAGKGRKRDKQVHFVESMAGPVLLSMFATLGHDLHRIRRSAVNKFFSKAQIAKLESKIKGLANELCDKIIRLETNTGKPFDVTEAYSCFTSDVISSYCFGESFGFLQQENWQPNFRKPLYGALKAVYIFRFLPFSKIFVDIAPLFADWVNEDMGVMLKETNEKMPARVRKAQKAHEAGVKEDSPSIFTALLDSSLPEQEKTDLRLGGEGFSMIGAGTETTAWTLSVLTVYLLNQPETLARLTKELQDADALNLSWFALEKLPYLSAVLNEGLRLSYGVSSRAPRIAPNENLLYRGEFQGREIEYVIPPGTPMGMSNAINHHNEDVFPDSHAFKPERWLDLEEDERHRMENSLTSFSKGSRQCLGKNLAYCNMYVGLATLTLRLFPRTKLYETDVDDVKYDHDLFAPAPKSTRSFSCTTIQAQRPNAMENYPPSKRLRRNTKRCYECKRRKVKCQLASEDVATCSECLRTGAQCILQAPETGEHASSTTLSDFDGRLERIEQMLRTLIDNQDSFKLHPKNENDLQQPSNWDEFLNQDLFSDHFGIPTPLGLSTPQEQCTKAHQVQLPLLKYNDETAKQILLELLPSQEDAMSITSHSGAWAMELPNPPGAVWKLGDSSPVRDVNAAAQFSTMGIAKAILFFALSIQQLPPDFKTGQLQMDDVDDHVRRYTQVVGTLVLAHEEMSCSPEGLECLLLLGMIHINEGDLKQAWMKFRRALDVARLQGFHKSCEPSVRQSQDLAFQRRLWLSSNMGDGFCSLILGFETGATQPFGPEYSWDDPFADENANFQRRLCMVSSQLSQRNVFGLQDNLEEAKSINAAIDGLQKSMLASWWQRPDLHEEQSLNCAQAYDRLLSHLWFFQLRILANIAFIFVPATEAQGYRDLCLEASKTTLYRYLGLRLAGTTRLHCRAAEIAAFIASLALILSLSRDSNYQVSNPSRALNSDVVLLEQIVDSLAALGRSSSREHLALKSAQLLTSLLRKLKMGGSISTHPGEKRKAVESTGPHPTTRRQVGLHMLLLASVKNALGNQPATHILDIDDTI</sequence>
<feature type="binding site" description="axial binding residue" evidence="9">
    <location>
        <position position="459"/>
    </location>
    <ligand>
        <name>heme</name>
        <dbReference type="ChEBI" id="CHEBI:30413"/>
    </ligand>
    <ligandPart>
        <name>Fe</name>
        <dbReference type="ChEBI" id="CHEBI:18248"/>
    </ligandPart>
</feature>
<dbReference type="SUPFAM" id="SSF48264">
    <property type="entry name" value="Cytochrome P450"/>
    <property type="match status" value="1"/>
</dbReference>
<keyword evidence="5" id="KW-0805">Transcription regulation</keyword>
<evidence type="ECO:0000256" key="4">
    <source>
        <dbReference type="ARBA" id="ARBA00023004"/>
    </source>
</evidence>
<organism evidence="13 14">
    <name type="scientific">Penicillium brasilianum</name>
    <dbReference type="NCBI Taxonomy" id="104259"/>
    <lineage>
        <taxon>Eukaryota</taxon>
        <taxon>Fungi</taxon>
        <taxon>Dikarya</taxon>
        <taxon>Ascomycota</taxon>
        <taxon>Pezizomycotina</taxon>
        <taxon>Eurotiomycetes</taxon>
        <taxon>Eurotiomycetidae</taxon>
        <taxon>Eurotiales</taxon>
        <taxon>Aspergillaceae</taxon>
        <taxon>Penicillium</taxon>
    </lineage>
</organism>
<dbReference type="PROSITE" id="PS50048">
    <property type="entry name" value="ZN2_CY6_FUNGAL_2"/>
    <property type="match status" value="1"/>
</dbReference>
<name>A0A1S9R7N0_PENBI</name>
<dbReference type="CDD" id="cd11062">
    <property type="entry name" value="CYP58-like"/>
    <property type="match status" value="1"/>
</dbReference>
<evidence type="ECO:0000256" key="5">
    <source>
        <dbReference type="ARBA" id="ARBA00023015"/>
    </source>
</evidence>
<evidence type="ECO:0000259" key="12">
    <source>
        <dbReference type="PROSITE" id="PS50048"/>
    </source>
</evidence>
<dbReference type="GO" id="GO:0008270">
    <property type="term" value="F:zinc ion binding"/>
    <property type="evidence" value="ECO:0007669"/>
    <property type="project" value="InterPro"/>
</dbReference>
<dbReference type="SMART" id="SM00066">
    <property type="entry name" value="GAL4"/>
    <property type="match status" value="1"/>
</dbReference>
<dbReference type="GO" id="GO:0016705">
    <property type="term" value="F:oxidoreductase activity, acting on paired donors, with incorporation or reduction of molecular oxygen"/>
    <property type="evidence" value="ECO:0007669"/>
    <property type="project" value="InterPro"/>
</dbReference>
<dbReference type="GO" id="GO:0000981">
    <property type="term" value="F:DNA-binding transcription factor activity, RNA polymerase II-specific"/>
    <property type="evidence" value="ECO:0007669"/>
    <property type="project" value="InterPro"/>
</dbReference>
<dbReference type="CDD" id="cd12148">
    <property type="entry name" value="fungal_TF_MHR"/>
    <property type="match status" value="1"/>
</dbReference>
<dbReference type="Pfam" id="PF00067">
    <property type="entry name" value="p450"/>
    <property type="match status" value="1"/>
</dbReference>
<dbReference type="PANTHER" id="PTHR24305">
    <property type="entry name" value="CYTOCHROME P450"/>
    <property type="match status" value="1"/>
</dbReference>
<dbReference type="GO" id="GO:0004497">
    <property type="term" value="F:monooxygenase activity"/>
    <property type="evidence" value="ECO:0007669"/>
    <property type="project" value="InterPro"/>
</dbReference>
<protein>
    <recommendedName>
        <fullName evidence="12">Zn(2)-C6 fungal-type domain-containing protein</fullName>
    </recommendedName>
</protein>
<evidence type="ECO:0000256" key="7">
    <source>
        <dbReference type="ARBA" id="ARBA00023163"/>
    </source>
</evidence>
<evidence type="ECO:0000256" key="1">
    <source>
        <dbReference type="ARBA" id="ARBA00001971"/>
    </source>
</evidence>
<accession>A0A1S9R7N0</accession>
<keyword evidence="3" id="KW-0560">Oxidoreductase</keyword>
<comment type="caution">
    <text evidence="13">The sequence shown here is derived from an EMBL/GenBank/DDBJ whole genome shotgun (WGS) entry which is preliminary data.</text>
</comment>
<dbReference type="InterPro" id="IPR036864">
    <property type="entry name" value="Zn2-C6_fun-type_DNA-bd_sf"/>
</dbReference>
<keyword evidence="7" id="KW-0804">Transcription</keyword>
<keyword evidence="11" id="KW-0472">Membrane</keyword>
<dbReference type="PROSITE" id="PS00086">
    <property type="entry name" value="CYTOCHROME_P450"/>
    <property type="match status" value="1"/>
</dbReference>
<dbReference type="InterPro" id="IPR036396">
    <property type="entry name" value="Cyt_P450_sf"/>
</dbReference>
<evidence type="ECO:0000256" key="9">
    <source>
        <dbReference type="PIRSR" id="PIRSR602401-1"/>
    </source>
</evidence>
<feature type="transmembrane region" description="Helical" evidence="11">
    <location>
        <begin position="6"/>
        <end position="29"/>
    </location>
</feature>
<keyword evidence="2 9" id="KW-0479">Metal-binding</keyword>
<dbReference type="InterPro" id="IPR017972">
    <property type="entry name" value="Cyt_P450_CS"/>
</dbReference>
<evidence type="ECO:0000313" key="14">
    <source>
        <dbReference type="Proteomes" id="UP000190744"/>
    </source>
</evidence>
<evidence type="ECO:0000256" key="11">
    <source>
        <dbReference type="SAM" id="Phobius"/>
    </source>
</evidence>
<dbReference type="InterPro" id="IPR001138">
    <property type="entry name" value="Zn2Cys6_DnaBD"/>
</dbReference>
<evidence type="ECO:0000256" key="3">
    <source>
        <dbReference type="ARBA" id="ARBA00023002"/>
    </source>
</evidence>
<dbReference type="Gene3D" id="1.10.630.10">
    <property type="entry name" value="Cytochrome P450"/>
    <property type="match status" value="1"/>
</dbReference>
<keyword evidence="9" id="KW-0349">Heme</keyword>
<dbReference type="InterPro" id="IPR050121">
    <property type="entry name" value="Cytochrome_P450_monoxygenase"/>
</dbReference>
<keyword evidence="11" id="KW-0812">Transmembrane</keyword>
<evidence type="ECO:0000256" key="8">
    <source>
        <dbReference type="ARBA" id="ARBA00023242"/>
    </source>
</evidence>
<dbReference type="GO" id="GO:0003677">
    <property type="term" value="F:DNA binding"/>
    <property type="evidence" value="ECO:0007669"/>
    <property type="project" value="UniProtKB-KW"/>
</dbReference>
<comment type="cofactor">
    <cofactor evidence="1 9">
        <name>heme</name>
        <dbReference type="ChEBI" id="CHEBI:30413"/>
    </cofactor>
</comment>
<dbReference type="Gene3D" id="4.10.240.10">
    <property type="entry name" value="Zn(2)-C6 fungal-type DNA-binding domain"/>
    <property type="match status" value="1"/>
</dbReference>
<dbReference type="PRINTS" id="PR00463">
    <property type="entry name" value="EP450I"/>
</dbReference>
<evidence type="ECO:0000256" key="6">
    <source>
        <dbReference type="ARBA" id="ARBA00023125"/>
    </source>
</evidence>
<dbReference type="InterPro" id="IPR002401">
    <property type="entry name" value="Cyt_P450_E_grp-I"/>
</dbReference>
<dbReference type="PRINTS" id="PR00385">
    <property type="entry name" value="P450"/>
</dbReference>
<keyword evidence="6" id="KW-0238">DNA-binding</keyword>
<proteinExistence type="predicted"/>
<evidence type="ECO:0000313" key="13">
    <source>
        <dbReference type="EMBL" id="OOQ81534.1"/>
    </source>
</evidence>
<evidence type="ECO:0000256" key="10">
    <source>
        <dbReference type="SAM" id="MobiDB-lite"/>
    </source>
</evidence>
<feature type="region of interest" description="Disordered" evidence="10">
    <location>
        <begin position="1082"/>
        <end position="1104"/>
    </location>
</feature>
<dbReference type="Proteomes" id="UP000190744">
    <property type="component" value="Unassembled WGS sequence"/>
</dbReference>
<dbReference type="GO" id="GO:0020037">
    <property type="term" value="F:heme binding"/>
    <property type="evidence" value="ECO:0007669"/>
    <property type="project" value="InterPro"/>
</dbReference>
<keyword evidence="8" id="KW-0539">Nucleus</keyword>
<dbReference type="CDD" id="cd00067">
    <property type="entry name" value="GAL4"/>
    <property type="match status" value="1"/>
</dbReference>
<dbReference type="EMBL" id="LJBN01000247">
    <property type="protein sequence ID" value="OOQ81534.1"/>
    <property type="molecule type" value="Genomic_DNA"/>
</dbReference>
<dbReference type="InterPro" id="IPR001128">
    <property type="entry name" value="Cyt_P450"/>
</dbReference>
<keyword evidence="4 9" id="KW-0408">Iron</keyword>
<dbReference type="PANTHER" id="PTHR24305:SF147">
    <property type="entry name" value="P450, PUTATIVE (EUROFUNG)-RELATED"/>
    <property type="match status" value="1"/>
</dbReference>